<evidence type="ECO:0000313" key="3">
    <source>
        <dbReference type="Proteomes" id="UP001500711"/>
    </source>
</evidence>
<comment type="caution">
    <text evidence="2">The sequence shown here is derived from an EMBL/GenBank/DDBJ whole genome shotgun (WGS) entry which is preliminary data.</text>
</comment>
<protein>
    <submittedName>
        <fullName evidence="2">Uncharacterized protein</fullName>
    </submittedName>
</protein>
<gene>
    <name evidence="2" type="ORF">GCM10022267_56040</name>
</gene>
<dbReference type="RefSeq" id="WP_233439470.1">
    <property type="nucleotide sequence ID" value="NZ_BAABBE010000017.1"/>
</dbReference>
<feature type="compositionally biased region" description="Basic residues" evidence="1">
    <location>
        <begin position="148"/>
        <end position="159"/>
    </location>
</feature>
<evidence type="ECO:0000313" key="2">
    <source>
        <dbReference type="EMBL" id="GAA3662633.1"/>
    </source>
</evidence>
<name>A0ABP7BJG9_9PSEU</name>
<keyword evidence="3" id="KW-1185">Reference proteome</keyword>
<reference evidence="3" key="1">
    <citation type="journal article" date="2019" name="Int. J. Syst. Evol. Microbiol.">
        <title>The Global Catalogue of Microorganisms (GCM) 10K type strain sequencing project: providing services to taxonomists for standard genome sequencing and annotation.</title>
        <authorList>
            <consortium name="The Broad Institute Genomics Platform"/>
            <consortium name="The Broad Institute Genome Sequencing Center for Infectious Disease"/>
            <person name="Wu L."/>
            <person name="Ma J."/>
        </authorList>
    </citation>
    <scope>NUCLEOTIDE SEQUENCE [LARGE SCALE GENOMIC DNA]</scope>
    <source>
        <strain evidence="3">JCM 17494</strain>
    </source>
</reference>
<sequence>MSRVPVLTKGWHRTPAEGCCLLELTSVLAGEVWSDRPACVHPVLACVARCVNDQSTTDGRRKLLPFAVKMIGTDKAPAAEELVAHCVRRSGITARRWWPRGLVVVRAVRAMSGDEVLRRLLGECVAICREAGDGTGDEQAARGAAGGRRGHRAAGHARGRGTAGDPGAGQVARRDHAYAR</sequence>
<dbReference type="Proteomes" id="UP001500711">
    <property type="component" value="Unassembled WGS sequence"/>
</dbReference>
<accession>A0ABP7BJG9</accession>
<dbReference type="EMBL" id="BAABBE010000017">
    <property type="protein sequence ID" value="GAA3662633.1"/>
    <property type="molecule type" value="Genomic_DNA"/>
</dbReference>
<organism evidence="2 3">
    <name type="scientific">Lentzea roselyniae</name>
    <dbReference type="NCBI Taxonomy" id="531940"/>
    <lineage>
        <taxon>Bacteria</taxon>
        <taxon>Bacillati</taxon>
        <taxon>Actinomycetota</taxon>
        <taxon>Actinomycetes</taxon>
        <taxon>Pseudonocardiales</taxon>
        <taxon>Pseudonocardiaceae</taxon>
        <taxon>Lentzea</taxon>
    </lineage>
</organism>
<evidence type="ECO:0000256" key="1">
    <source>
        <dbReference type="SAM" id="MobiDB-lite"/>
    </source>
</evidence>
<proteinExistence type="predicted"/>
<feature type="region of interest" description="Disordered" evidence="1">
    <location>
        <begin position="133"/>
        <end position="180"/>
    </location>
</feature>